<keyword evidence="1" id="KW-0812">Transmembrane</keyword>
<reference evidence="2 3" key="1">
    <citation type="journal article" date="2019" name="Int. J. Syst. Evol. Microbiol.">
        <title>Rufibacter sediminis sp. nov., isolated from freshwater lake sediment.</title>
        <authorList>
            <person name="Qu J.H."/>
            <person name="Zhang L.J."/>
            <person name="Fu Y.H."/>
            <person name="Li H.F."/>
        </authorList>
    </citation>
    <scope>NUCLEOTIDE SEQUENCE [LARGE SCALE GENOMIC DNA]</scope>
    <source>
        <strain evidence="2 3">H-1</strain>
    </source>
</reference>
<comment type="caution">
    <text evidence="2">The sequence shown here is derived from an EMBL/GenBank/DDBJ whole genome shotgun (WGS) entry which is preliminary data.</text>
</comment>
<organism evidence="2 3">
    <name type="scientific">Rufibacter sediminis</name>
    <dbReference type="NCBI Taxonomy" id="2762756"/>
    <lineage>
        <taxon>Bacteria</taxon>
        <taxon>Pseudomonadati</taxon>
        <taxon>Bacteroidota</taxon>
        <taxon>Cytophagia</taxon>
        <taxon>Cytophagales</taxon>
        <taxon>Hymenobacteraceae</taxon>
        <taxon>Rufibacter</taxon>
    </lineage>
</organism>
<protein>
    <submittedName>
        <fullName evidence="2">Gluconate transporter</fullName>
    </submittedName>
</protein>
<proteinExistence type="predicted"/>
<sequence>MPLLLVAAAVLALLVLMVLFRLNAFLSLIVVALCLGVAEGMPVKEAINSVQNGIGSTLGSIALIIGFGSMLGTLISDSGAAQRISLSLIRKFGIRYIQWAMILTGFLVGLPMFYNAGFILLIPLVFSVAASTGLPLLFVGLPMAASLSVTHGYLPPHPGPTSIAVIYQADIGLTLMYGLVVAIPAIIIAGPLFTRFLGRFNASPPAGLAAPRIFTDEEMPGYGVSVFTAVFPVILMAMATLASALLPEDSPLRRVLEVVGDPAIALLLSVFLAIYTLGISRGRKMDEIMALLTGSISSIAMIMLIIGGGGALKQVLVDSGVGDYITTLVKDMSLSPLLLAWSIAALLRVCLGSATVAAITTAGITLPVIAATGVSPELMVLATGAGSLMFSHVNDPGFWMFKEYFSLSIPDTIATWSIMETIVSVVGLLGVLALSVFVG</sequence>
<dbReference type="RefSeq" id="WP_186637475.1">
    <property type="nucleotide sequence ID" value="NZ_JACOAF010000026.1"/>
</dbReference>
<evidence type="ECO:0000313" key="3">
    <source>
        <dbReference type="Proteomes" id="UP000659698"/>
    </source>
</evidence>
<dbReference type="PANTHER" id="PTHR30354:SF9">
    <property type="entry name" value="GNT-II SYSTEM L-IDONATE TRANSPORTER"/>
    <property type="match status" value="1"/>
</dbReference>
<evidence type="ECO:0000256" key="1">
    <source>
        <dbReference type="SAM" id="Phobius"/>
    </source>
</evidence>
<gene>
    <name evidence="2" type="ORF">H7U12_11095</name>
</gene>
<accession>A0ABR6VSS1</accession>
<name>A0ABR6VSS1_9BACT</name>
<dbReference type="Proteomes" id="UP000659698">
    <property type="component" value="Unassembled WGS sequence"/>
</dbReference>
<keyword evidence="3" id="KW-1185">Reference proteome</keyword>
<feature type="transmembrane region" description="Helical" evidence="1">
    <location>
        <begin position="289"/>
        <end position="312"/>
    </location>
</feature>
<feature type="transmembrane region" description="Helical" evidence="1">
    <location>
        <begin position="120"/>
        <end position="141"/>
    </location>
</feature>
<dbReference type="NCBIfam" id="TIGR00791">
    <property type="entry name" value="gntP"/>
    <property type="match status" value="1"/>
</dbReference>
<feature type="transmembrane region" description="Helical" evidence="1">
    <location>
        <begin position="58"/>
        <end position="75"/>
    </location>
</feature>
<dbReference type="PANTHER" id="PTHR30354">
    <property type="entry name" value="GNT FAMILY GLUCONATE TRANSPORTER"/>
    <property type="match status" value="1"/>
</dbReference>
<dbReference type="InterPro" id="IPR003474">
    <property type="entry name" value="Glcn_transporter"/>
</dbReference>
<feature type="transmembrane region" description="Helical" evidence="1">
    <location>
        <begin position="413"/>
        <end position="438"/>
    </location>
</feature>
<evidence type="ECO:0000313" key="2">
    <source>
        <dbReference type="EMBL" id="MBC3540229.1"/>
    </source>
</evidence>
<dbReference type="PIRSF" id="PIRSF002746">
    <property type="entry name" value="Gluconate_transporter"/>
    <property type="match status" value="1"/>
</dbReference>
<keyword evidence="1" id="KW-1133">Transmembrane helix</keyword>
<feature type="transmembrane region" description="Helical" evidence="1">
    <location>
        <begin position="219"/>
        <end position="246"/>
    </location>
</feature>
<dbReference type="Pfam" id="PF02447">
    <property type="entry name" value="GntP_permease"/>
    <property type="match status" value="1"/>
</dbReference>
<feature type="transmembrane region" description="Helical" evidence="1">
    <location>
        <begin position="338"/>
        <end position="359"/>
    </location>
</feature>
<feature type="transmembrane region" description="Helical" evidence="1">
    <location>
        <begin position="258"/>
        <end position="277"/>
    </location>
</feature>
<feature type="transmembrane region" description="Helical" evidence="1">
    <location>
        <begin position="366"/>
        <end position="393"/>
    </location>
</feature>
<keyword evidence="1" id="KW-0472">Membrane</keyword>
<feature type="transmembrane region" description="Helical" evidence="1">
    <location>
        <begin position="96"/>
        <end position="114"/>
    </location>
</feature>
<feature type="transmembrane region" description="Helical" evidence="1">
    <location>
        <begin position="175"/>
        <end position="198"/>
    </location>
</feature>
<dbReference type="EMBL" id="JACOAF010000026">
    <property type="protein sequence ID" value="MBC3540229.1"/>
    <property type="molecule type" value="Genomic_DNA"/>
</dbReference>